<sequence>MEKIYFSIRASKWLRILPLSLFLISIALYSCFKLKSLDHPATAETNSYFDVKFVCEPDVSIKTEGRGYFGALLPKGWRVQDYTDYVVAFPAGYNNISGRLSYDQYYTARLEESFTAPEGYFWWGGRSIDDLELINSSEVKCENFSFTFRIYTDDKTGDFNLRYVVGTNGNGENPVGNGKYIDEQRTITITQGAQFPMKKEYDWQLLANNGWNENVKFYSDKDYDGFFTRWYGWNGGDIGISSLLNDGRSIWVWGDSHTGIVTSDRARSTQEAQFERNFIILQDGEDFSAFKLINEGTPGNIKEAVIPTDDAGNALDKHKEWYWPNGSAVYYRNGVPELQMVLSRMEAAGEGMWGMRGIGTDVAVFSLPDLKLQKVEKYKHRTVYIEKGNDTYSLGYSGQVFKDDDGTVYVYSSAGVPGICQANAVVARVKDGDLTGEWEYYNAETKQWSADPEWHNDADKWANAFIRKVEIVEENGTQVEKIVSTDKLMFVFKDAGKYYAFGIPNCFGRELFIYDADTPYGPFRNERMVGKLPDEISDGYVPSLPGIHHQFSKNGELLFSISKNYDDNARAEQGLPPLSWYDVPGCADEYRPYFFRIENWRDKLSISNLDATDNKGTLTAQYEDGSTRATDNDEKTIYTAPSGSAWIQYESLTPVNLRRYTITSAEDDPDKDPLHWKLLASDDGENWTVIDERYYAEFKERSQTVSYIVPVDGEFTHFRLDILASKGGSALQIAEWQMFGKFEYEKESTAELELVAMNDNPIGSIEDVIFIDIPSIASSPVAIDFKAKDYGNIKSDDIKFIVTEESPGVNRYTMEAKVEESGLTVYNLTVISEDEKNEKDYKLVLSRRYPFEDLVKVKWNNTLMLYLNKLESYDVTGYQWYKNDSPMSGETKQTYSAGSKKDNLLDQNATYHVVINTDDGAMRSEAKQITLKKMDVQVYPNPVRLNEAVTVEADLEEELLAGAFVEVYNISGNKVSTAKVQGASTTLTMPSGIGTYMLKFKTNGDFEKTLKVVVK</sequence>
<evidence type="ECO:0000313" key="4">
    <source>
        <dbReference type="Proteomes" id="UP000555103"/>
    </source>
</evidence>
<proteinExistence type="predicted"/>
<accession>A0A840CP39</accession>
<organism evidence="3 4">
    <name type="scientific">Dysgonomonas hofstadii</name>
    <dbReference type="NCBI Taxonomy" id="637886"/>
    <lineage>
        <taxon>Bacteria</taxon>
        <taxon>Pseudomonadati</taxon>
        <taxon>Bacteroidota</taxon>
        <taxon>Bacteroidia</taxon>
        <taxon>Bacteroidales</taxon>
        <taxon>Dysgonomonadaceae</taxon>
        <taxon>Dysgonomonas</taxon>
    </lineage>
</organism>
<dbReference type="InterPro" id="IPR008979">
    <property type="entry name" value="Galactose-bd-like_sf"/>
</dbReference>
<feature type="transmembrane region" description="Helical" evidence="1">
    <location>
        <begin position="12"/>
        <end position="30"/>
    </location>
</feature>
<dbReference type="Gene3D" id="2.60.120.260">
    <property type="entry name" value="Galactose-binding domain-like"/>
    <property type="match status" value="1"/>
</dbReference>
<reference evidence="3 4" key="1">
    <citation type="submission" date="2020-08" db="EMBL/GenBank/DDBJ databases">
        <title>Genomic Encyclopedia of Type Strains, Phase IV (KMG-IV): sequencing the most valuable type-strain genomes for metagenomic binning, comparative biology and taxonomic classification.</title>
        <authorList>
            <person name="Goeker M."/>
        </authorList>
    </citation>
    <scope>NUCLEOTIDE SEQUENCE [LARGE SCALE GENOMIC DNA]</scope>
    <source>
        <strain evidence="3 4">DSM 104969</strain>
    </source>
</reference>
<dbReference type="InterPro" id="IPR026444">
    <property type="entry name" value="Secre_tail"/>
</dbReference>
<dbReference type="PROSITE" id="PS51257">
    <property type="entry name" value="PROKAR_LIPOPROTEIN"/>
    <property type="match status" value="1"/>
</dbReference>
<dbReference type="SUPFAM" id="SSF75005">
    <property type="entry name" value="Arabinanase/levansucrase/invertase"/>
    <property type="match status" value="1"/>
</dbReference>
<evidence type="ECO:0000259" key="2">
    <source>
        <dbReference type="Pfam" id="PF00754"/>
    </source>
</evidence>
<feature type="domain" description="F5/8 type C" evidence="2">
    <location>
        <begin position="622"/>
        <end position="734"/>
    </location>
</feature>
<evidence type="ECO:0000313" key="3">
    <source>
        <dbReference type="EMBL" id="MBB4034342.1"/>
    </source>
</evidence>
<gene>
    <name evidence="3" type="ORF">GGR21_000227</name>
</gene>
<keyword evidence="4" id="KW-1185">Reference proteome</keyword>
<keyword evidence="1" id="KW-0472">Membrane</keyword>
<dbReference type="Proteomes" id="UP000555103">
    <property type="component" value="Unassembled WGS sequence"/>
</dbReference>
<keyword evidence="1" id="KW-0812">Transmembrane</keyword>
<keyword evidence="1" id="KW-1133">Transmembrane helix</keyword>
<dbReference type="InterPro" id="IPR032169">
    <property type="entry name" value="DUF5005"/>
</dbReference>
<comment type="caution">
    <text evidence="3">The sequence shown here is derived from an EMBL/GenBank/DDBJ whole genome shotgun (WGS) entry which is preliminary data.</text>
</comment>
<dbReference type="SUPFAM" id="SSF49785">
    <property type="entry name" value="Galactose-binding domain-like"/>
    <property type="match status" value="1"/>
</dbReference>
<protein>
    <recommendedName>
        <fullName evidence="2">F5/8 type C domain-containing protein</fullName>
    </recommendedName>
</protein>
<evidence type="ECO:0000256" key="1">
    <source>
        <dbReference type="SAM" id="Phobius"/>
    </source>
</evidence>
<dbReference type="NCBIfam" id="TIGR04183">
    <property type="entry name" value="Por_Secre_tail"/>
    <property type="match status" value="1"/>
</dbReference>
<dbReference type="AlphaFoldDB" id="A0A840CP39"/>
<dbReference type="InterPro" id="IPR000421">
    <property type="entry name" value="FA58C"/>
</dbReference>
<dbReference type="Pfam" id="PF16396">
    <property type="entry name" value="DUF5005"/>
    <property type="match status" value="2"/>
</dbReference>
<dbReference type="EMBL" id="JACIEP010000001">
    <property type="protein sequence ID" value="MBB4034342.1"/>
    <property type="molecule type" value="Genomic_DNA"/>
</dbReference>
<dbReference type="InterPro" id="IPR023296">
    <property type="entry name" value="Glyco_hydro_beta-prop_sf"/>
</dbReference>
<name>A0A840CP39_9BACT</name>
<dbReference type="Pfam" id="PF00754">
    <property type="entry name" value="F5_F8_type_C"/>
    <property type="match status" value="1"/>
</dbReference>
<dbReference type="RefSeq" id="WP_183305286.1">
    <property type="nucleotide sequence ID" value="NZ_JACIEP010000001.1"/>
</dbReference>